<dbReference type="GO" id="GO:0005886">
    <property type="term" value="C:plasma membrane"/>
    <property type="evidence" value="ECO:0007669"/>
    <property type="project" value="UniProtKB-SubCell"/>
</dbReference>
<dbReference type="AlphaFoldDB" id="A0A9Q3W5A9"/>
<keyword evidence="11" id="KW-1185">Reference proteome</keyword>
<evidence type="ECO:0000313" key="11">
    <source>
        <dbReference type="Proteomes" id="UP001107961"/>
    </source>
</evidence>
<dbReference type="NCBIfam" id="TIGR00711">
    <property type="entry name" value="efflux_EmrB"/>
    <property type="match status" value="1"/>
</dbReference>
<keyword evidence="7 8" id="KW-0472">Membrane</keyword>
<dbReference type="SUPFAM" id="SSF103473">
    <property type="entry name" value="MFS general substrate transporter"/>
    <property type="match status" value="1"/>
</dbReference>
<feature type="transmembrane region" description="Helical" evidence="8">
    <location>
        <begin position="12"/>
        <end position="34"/>
    </location>
</feature>
<evidence type="ECO:0000256" key="8">
    <source>
        <dbReference type="SAM" id="Phobius"/>
    </source>
</evidence>
<evidence type="ECO:0000256" key="1">
    <source>
        <dbReference type="ARBA" id="ARBA00004651"/>
    </source>
</evidence>
<dbReference type="PANTHER" id="PTHR42718:SF9">
    <property type="entry name" value="MAJOR FACILITATOR SUPERFAMILY MULTIDRUG TRANSPORTER MFSC"/>
    <property type="match status" value="1"/>
</dbReference>
<sequence>MTRIEDQRLVTASIMLATVMQVLDTTIANVALPHMQGSLSASTDQITWVLTSYIVACAIMTPAVGFVTSRIGRRQVFLWSVAGFTVASGLCGLSTSLEQMVAFRILQGIFGAALVPLSQAVLLDSYPVEKHGQAMAVWGVGVMVGPILGPTLGGWLTEWYSWRWVFYINLPFGLLAYLGIWLSVPDTETRKTRFDLTGFALLALAIGAFQLMLDRGEHLKWFGSLEIQLEAVLAVAGLYLFVVHSLTHKAPFIDMALFRDRNFVTGVVFIFVVGIILLATMALLPPFLQQWKDYPAATTGIVLAPRGLGSMVSMMLVGRLMRTRLDPRALVITGLCLTSLSLYQMAGFTLQVSQSDLIWTGVLQGLGLGLVFVPASALTYATLAPSLRTEGTSLFSLSRNLGSSVGISIMTAMLTRNLWINEQQLGEQLQLKAWIAQGLPMKDLVSGVPAQVYHTLLSQAAEISYMNDFRLLMWINMAAIPLVLLLRRQPLSTA</sequence>
<evidence type="ECO:0000259" key="9">
    <source>
        <dbReference type="PROSITE" id="PS50850"/>
    </source>
</evidence>
<protein>
    <submittedName>
        <fullName evidence="10">DHA2 family efflux MFS transporter permease subunit</fullName>
    </submittedName>
</protein>
<dbReference type="Gene3D" id="1.20.1250.20">
    <property type="entry name" value="MFS general substrate transporter like domains"/>
    <property type="match status" value="1"/>
</dbReference>
<dbReference type="Gene3D" id="1.20.1720.10">
    <property type="entry name" value="Multidrug resistance protein D"/>
    <property type="match status" value="1"/>
</dbReference>
<dbReference type="GO" id="GO:0022857">
    <property type="term" value="F:transmembrane transporter activity"/>
    <property type="evidence" value="ECO:0007669"/>
    <property type="project" value="InterPro"/>
</dbReference>
<reference evidence="10" key="1">
    <citation type="submission" date="2022-01" db="EMBL/GenBank/DDBJ databases">
        <authorList>
            <person name="Karlyshev A.V."/>
            <person name="Jaspars M."/>
        </authorList>
    </citation>
    <scope>NUCLEOTIDE SEQUENCE</scope>
    <source>
        <strain evidence="10">AGSA3-2</strain>
    </source>
</reference>
<feature type="transmembrane region" description="Helical" evidence="8">
    <location>
        <begin position="296"/>
        <end position="317"/>
    </location>
</feature>
<proteinExistence type="inferred from homology"/>
<dbReference type="InterPro" id="IPR011701">
    <property type="entry name" value="MFS"/>
</dbReference>
<feature type="transmembrane region" description="Helical" evidence="8">
    <location>
        <begin position="101"/>
        <end position="123"/>
    </location>
</feature>
<dbReference type="Pfam" id="PF07690">
    <property type="entry name" value="MFS_1"/>
    <property type="match status" value="1"/>
</dbReference>
<feature type="transmembrane region" description="Helical" evidence="8">
    <location>
        <begin position="135"/>
        <end position="156"/>
    </location>
</feature>
<gene>
    <name evidence="10" type="ORF">LZG35_19350</name>
</gene>
<dbReference type="CDD" id="cd17503">
    <property type="entry name" value="MFS_LmrB_MDR_like"/>
    <property type="match status" value="1"/>
</dbReference>
<feature type="transmembrane region" description="Helical" evidence="8">
    <location>
        <begin position="162"/>
        <end position="184"/>
    </location>
</feature>
<evidence type="ECO:0000256" key="5">
    <source>
        <dbReference type="ARBA" id="ARBA00022692"/>
    </source>
</evidence>
<evidence type="ECO:0000256" key="6">
    <source>
        <dbReference type="ARBA" id="ARBA00022989"/>
    </source>
</evidence>
<feature type="transmembrane region" description="Helical" evidence="8">
    <location>
        <begin position="358"/>
        <end position="380"/>
    </location>
</feature>
<keyword evidence="5 8" id="KW-0812">Transmembrane</keyword>
<feature type="transmembrane region" description="Helical" evidence="8">
    <location>
        <begin position="263"/>
        <end position="284"/>
    </location>
</feature>
<feature type="transmembrane region" description="Helical" evidence="8">
    <location>
        <begin position="196"/>
        <end position="213"/>
    </location>
</feature>
<dbReference type="RefSeq" id="WP_080531554.1">
    <property type="nucleotide sequence ID" value="NZ_CP012331.1"/>
</dbReference>
<evidence type="ECO:0000256" key="7">
    <source>
        <dbReference type="ARBA" id="ARBA00023136"/>
    </source>
</evidence>
<name>A0A9Q3W5A9_9GAMM</name>
<comment type="subcellular location">
    <subcellularLocation>
        <location evidence="1">Cell membrane</location>
        <topology evidence="1">Multi-pass membrane protein</topology>
    </subcellularLocation>
</comment>
<evidence type="ECO:0000256" key="4">
    <source>
        <dbReference type="ARBA" id="ARBA00022475"/>
    </source>
</evidence>
<keyword evidence="4" id="KW-1003">Cell membrane</keyword>
<dbReference type="EMBL" id="JAJVKT010000030">
    <property type="protein sequence ID" value="MCE7510800.1"/>
    <property type="molecule type" value="Genomic_DNA"/>
</dbReference>
<accession>A0A9Q3W5A9</accession>
<evidence type="ECO:0000256" key="2">
    <source>
        <dbReference type="ARBA" id="ARBA00008537"/>
    </source>
</evidence>
<dbReference type="InterPro" id="IPR020846">
    <property type="entry name" value="MFS_dom"/>
</dbReference>
<comment type="caution">
    <text evidence="10">The sequence shown here is derived from an EMBL/GenBank/DDBJ whole genome shotgun (WGS) entry which is preliminary data.</text>
</comment>
<dbReference type="PROSITE" id="PS50850">
    <property type="entry name" value="MFS"/>
    <property type="match status" value="1"/>
</dbReference>
<dbReference type="InterPro" id="IPR036259">
    <property type="entry name" value="MFS_trans_sf"/>
</dbReference>
<dbReference type="PRINTS" id="PR01036">
    <property type="entry name" value="TCRTETB"/>
</dbReference>
<feature type="transmembrane region" description="Helical" evidence="8">
    <location>
        <begin position="76"/>
        <end position="95"/>
    </location>
</feature>
<feature type="domain" description="Major facilitator superfamily (MFS) profile" evidence="9">
    <location>
        <begin position="10"/>
        <end position="493"/>
    </location>
</feature>
<dbReference type="Proteomes" id="UP001107961">
    <property type="component" value="Unassembled WGS sequence"/>
</dbReference>
<keyword evidence="6 8" id="KW-1133">Transmembrane helix</keyword>
<comment type="similarity">
    <text evidence="2">Belongs to the major facilitator superfamily. EmrB family.</text>
</comment>
<evidence type="ECO:0000313" key="10">
    <source>
        <dbReference type="EMBL" id="MCE7510800.1"/>
    </source>
</evidence>
<dbReference type="PANTHER" id="PTHR42718">
    <property type="entry name" value="MAJOR FACILITATOR SUPERFAMILY MULTIDRUG TRANSPORTER MFSC"/>
    <property type="match status" value="1"/>
</dbReference>
<dbReference type="KEGG" id="axe:P40_18570"/>
<feature type="transmembrane region" description="Helical" evidence="8">
    <location>
        <begin position="219"/>
        <end position="242"/>
    </location>
</feature>
<feature type="transmembrane region" description="Helical" evidence="8">
    <location>
        <begin position="329"/>
        <end position="346"/>
    </location>
</feature>
<evidence type="ECO:0000256" key="3">
    <source>
        <dbReference type="ARBA" id="ARBA00022448"/>
    </source>
</evidence>
<keyword evidence="3" id="KW-0813">Transport</keyword>
<feature type="transmembrane region" description="Helical" evidence="8">
    <location>
        <begin position="46"/>
        <end position="69"/>
    </location>
</feature>
<organism evidence="10 11">
    <name type="scientific">Alloalcanivorax xenomutans</name>
    <dbReference type="NCBI Taxonomy" id="1094342"/>
    <lineage>
        <taxon>Bacteria</taxon>
        <taxon>Pseudomonadati</taxon>
        <taxon>Pseudomonadota</taxon>
        <taxon>Gammaproteobacteria</taxon>
        <taxon>Oceanospirillales</taxon>
        <taxon>Alcanivoracaceae</taxon>
        <taxon>Alloalcanivorax</taxon>
    </lineage>
</organism>
<dbReference type="InterPro" id="IPR004638">
    <property type="entry name" value="EmrB-like"/>
</dbReference>